<dbReference type="Pfam" id="PF05977">
    <property type="entry name" value="MFS_3"/>
    <property type="match status" value="1"/>
</dbReference>
<comment type="caution">
    <text evidence="9">The sequence shown here is derived from an EMBL/GenBank/DDBJ whole genome shotgun (WGS) entry which is preliminary data.</text>
</comment>
<evidence type="ECO:0000256" key="2">
    <source>
        <dbReference type="ARBA" id="ARBA00022448"/>
    </source>
</evidence>
<evidence type="ECO:0000256" key="5">
    <source>
        <dbReference type="ARBA" id="ARBA00022989"/>
    </source>
</evidence>
<dbReference type="PANTHER" id="PTHR23513">
    <property type="entry name" value="INTEGRAL MEMBRANE EFFLUX PROTEIN-RELATED"/>
    <property type="match status" value="1"/>
</dbReference>
<organism evidence="9 10">
    <name type="scientific">Microbacterium mcarthurae</name>
    <dbReference type="NCBI Taxonomy" id="3035918"/>
    <lineage>
        <taxon>Bacteria</taxon>
        <taxon>Bacillati</taxon>
        <taxon>Actinomycetota</taxon>
        <taxon>Actinomycetes</taxon>
        <taxon>Micrococcales</taxon>
        <taxon>Microbacteriaceae</taxon>
        <taxon>Microbacterium</taxon>
    </lineage>
</organism>
<dbReference type="PANTHER" id="PTHR23513:SF9">
    <property type="entry name" value="ENTEROBACTIN EXPORTER ENTS"/>
    <property type="match status" value="1"/>
</dbReference>
<feature type="transmembrane region" description="Helical" evidence="7">
    <location>
        <begin position="84"/>
        <end position="104"/>
    </location>
</feature>
<dbReference type="RefSeq" id="WP_408905894.1">
    <property type="nucleotide sequence ID" value="NZ_JAROCE010000004.1"/>
</dbReference>
<keyword evidence="4 7" id="KW-0812">Transmembrane</keyword>
<feature type="transmembrane region" description="Helical" evidence="7">
    <location>
        <begin position="329"/>
        <end position="349"/>
    </location>
</feature>
<keyword evidence="5 7" id="KW-1133">Transmembrane helix</keyword>
<dbReference type="Gene3D" id="1.20.1250.20">
    <property type="entry name" value="MFS general substrate transporter like domains"/>
    <property type="match status" value="1"/>
</dbReference>
<dbReference type="SUPFAM" id="SSF103473">
    <property type="entry name" value="MFS general substrate transporter"/>
    <property type="match status" value="1"/>
</dbReference>
<keyword evidence="10" id="KW-1185">Reference proteome</keyword>
<feature type="transmembrane region" description="Helical" evidence="7">
    <location>
        <begin position="259"/>
        <end position="278"/>
    </location>
</feature>
<keyword evidence="6 7" id="KW-0472">Membrane</keyword>
<protein>
    <submittedName>
        <fullName evidence="9">MFS transporter</fullName>
    </submittedName>
</protein>
<sequence length="433" mass="44812">MSGGSALIDLRPLTTSPAFARLWIGSTLSGLGGQLTIVAVMLHVFELTQSTLAVSMIAVAGLLPMVAAGLYGGMLADAFDRRTVALLAAAVTFISTALLAVLAWTGLETVAWLFVLSVVNSAANSIVMATRSAITPRLLPRDLLPAAAALQGVTVGIMVMAGPALAGVLVAVAGYAWTYSLDVLLMTSLFLGLWSLPRLRPEGQTVRPGLESLRDGARFLRRAPNIRLQYLLDIVAMTFGQPVALFPAIGAVLLGGGAITTGVLTAAVAAGAFLSSLFSGPVGRVRRQGLGIERAIQVYGLSIAVFGLVLLAATLGWMRPADTGEDSGAITLIVLAAIALAVSGAADNVSAIYRSTMMQAAVPDAMRGRLQGIFIVVVAGGPRVGALYAGTLATVTALWVPPLFGGILILALVGVLVRFSPRFRDYDALNPRP</sequence>
<proteinExistence type="predicted"/>
<feature type="transmembrane region" description="Helical" evidence="7">
    <location>
        <begin position="51"/>
        <end position="72"/>
    </location>
</feature>
<evidence type="ECO:0000256" key="4">
    <source>
        <dbReference type="ARBA" id="ARBA00022692"/>
    </source>
</evidence>
<feature type="domain" description="Major facilitator superfamily (MFS) profile" evidence="8">
    <location>
        <begin position="18"/>
        <end position="423"/>
    </location>
</feature>
<feature type="transmembrane region" description="Helical" evidence="7">
    <location>
        <begin position="143"/>
        <end position="170"/>
    </location>
</feature>
<keyword evidence="3" id="KW-1003">Cell membrane</keyword>
<evidence type="ECO:0000256" key="7">
    <source>
        <dbReference type="SAM" id="Phobius"/>
    </source>
</evidence>
<feature type="transmembrane region" description="Helical" evidence="7">
    <location>
        <begin position="370"/>
        <end position="390"/>
    </location>
</feature>
<feature type="transmembrane region" description="Helical" evidence="7">
    <location>
        <begin position="230"/>
        <end position="253"/>
    </location>
</feature>
<feature type="transmembrane region" description="Helical" evidence="7">
    <location>
        <begin position="396"/>
        <end position="417"/>
    </location>
</feature>
<dbReference type="Proteomes" id="UP001630303">
    <property type="component" value="Unassembled WGS sequence"/>
</dbReference>
<comment type="subcellular location">
    <subcellularLocation>
        <location evidence="1">Cell inner membrane</location>
        <topology evidence="1">Multi-pass membrane protein</topology>
    </subcellularLocation>
</comment>
<reference evidence="9 10" key="1">
    <citation type="submission" date="2023-03" db="EMBL/GenBank/DDBJ databases">
        <title>MT1 and MT2 Draft Genomes of Novel Species.</title>
        <authorList>
            <person name="Venkateswaran K."/>
        </authorList>
    </citation>
    <scope>NUCLEOTIDE SEQUENCE [LARGE SCALE GENOMIC DNA]</scope>
    <source>
        <strain evidence="9 10">IF8SW-P5</strain>
    </source>
</reference>
<dbReference type="InterPro" id="IPR020846">
    <property type="entry name" value="MFS_dom"/>
</dbReference>
<feature type="transmembrane region" description="Helical" evidence="7">
    <location>
        <begin position="110"/>
        <end position="131"/>
    </location>
</feature>
<dbReference type="InterPro" id="IPR036259">
    <property type="entry name" value="MFS_trans_sf"/>
</dbReference>
<name>A0ABW9GLU7_9MICO</name>
<evidence type="ECO:0000256" key="6">
    <source>
        <dbReference type="ARBA" id="ARBA00023136"/>
    </source>
</evidence>
<evidence type="ECO:0000256" key="1">
    <source>
        <dbReference type="ARBA" id="ARBA00004429"/>
    </source>
</evidence>
<evidence type="ECO:0000313" key="10">
    <source>
        <dbReference type="Proteomes" id="UP001630303"/>
    </source>
</evidence>
<evidence type="ECO:0000256" key="3">
    <source>
        <dbReference type="ARBA" id="ARBA00022475"/>
    </source>
</evidence>
<dbReference type="CDD" id="cd06173">
    <property type="entry name" value="MFS_MefA_like"/>
    <property type="match status" value="1"/>
</dbReference>
<dbReference type="InterPro" id="IPR010290">
    <property type="entry name" value="TM_effector"/>
</dbReference>
<feature type="transmembrane region" description="Helical" evidence="7">
    <location>
        <begin position="298"/>
        <end position="317"/>
    </location>
</feature>
<evidence type="ECO:0000259" key="8">
    <source>
        <dbReference type="PROSITE" id="PS50850"/>
    </source>
</evidence>
<dbReference type="PROSITE" id="PS50850">
    <property type="entry name" value="MFS"/>
    <property type="match status" value="1"/>
</dbReference>
<feature type="transmembrane region" description="Helical" evidence="7">
    <location>
        <begin position="21"/>
        <end position="45"/>
    </location>
</feature>
<keyword evidence="2" id="KW-0813">Transport</keyword>
<accession>A0ABW9GLU7</accession>
<gene>
    <name evidence="9" type="ORF">P5G46_13460</name>
</gene>
<dbReference type="EMBL" id="JAROCE010000004">
    <property type="protein sequence ID" value="MFM2721520.1"/>
    <property type="molecule type" value="Genomic_DNA"/>
</dbReference>
<evidence type="ECO:0000313" key="9">
    <source>
        <dbReference type="EMBL" id="MFM2721520.1"/>
    </source>
</evidence>